<feature type="domain" description="SLH" evidence="2">
    <location>
        <begin position="422"/>
        <end position="480"/>
    </location>
</feature>
<dbReference type="PROSITE" id="PS51272">
    <property type="entry name" value="SLH"/>
    <property type="match status" value="3"/>
</dbReference>
<feature type="domain" description="SLH" evidence="2">
    <location>
        <begin position="358"/>
        <end position="421"/>
    </location>
</feature>
<dbReference type="Gene3D" id="2.60.40.10">
    <property type="entry name" value="Immunoglobulins"/>
    <property type="match status" value="1"/>
</dbReference>
<dbReference type="Gene3D" id="2.60.40.740">
    <property type="match status" value="1"/>
</dbReference>
<dbReference type="Proteomes" id="UP000192368">
    <property type="component" value="Unassembled WGS sequence"/>
</dbReference>
<accession>A0A1W1VJ33</accession>
<keyword evidence="1" id="KW-0732">Signal</keyword>
<dbReference type="InterPro" id="IPR051465">
    <property type="entry name" value="Cell_Envelope_Struct_Comp"/>
</dbReference>
<dbReference type="InterPro" id="IPR001119">
    <property type="entry name" value="SLH_dom"/>
</dbReference>
<dbReference type="PANTHER" id="PTHR43308:SF1">
    <property type="entry name" value="OUTER MEMBRANE PROTEIN ALPHA"/>
    <property type="match status" value="1"/>
</dbReference>
<organism evidence="3 4">
    <name type="scientific">Peptoniphilus asaccharolyticus DSM 20463</name>
    <dbReference type="NCBI Taxonomy" id="573058"/>
    <lineage>
        <taxon>Bacteria</taxon>
        <taxon>Bacillati</taxon>
        <taxon>Bacillota</taxon>
        <taxon>Tissierellia</taxon>
        <taxon>Tissierellales</taxon>
        <taxon>Peptoniphilaceae</taxon>
        <taxon>Peptoniphilus</taxon>
    </lineage>
</organism>
<evidence type="ECO:0000256" key="1">
    <source>
        <dbReference type="SAM" id="SignalP"/>
    </source>
</evidence>
<dbReference type="RefSeq" id="WP_159445264.1">
    <property type="nucleotide sequence ID" value="NZ_FWWR01000017.1"/>
</dbReference>
<evidence type="ECO:0000313" key="4">
    <source>
        <dbReference type="Proteomes" id="UP000192368"/>
    </source>
</evidence>
<sequence>MKKILILFCFILMLSTPVFAKDISAVLEQPAVAKVVVGDDLNYKLNIDIPKDGVTYKSFAVTLLMDEKLKVTATALEGVAKNDKIVLKSTEVQGKQNIVSLSVNDINALGGVSNFSVSIATKVRTGAKEGDFNNSVVVSSVKDDGKESSNQKDLTSSTVVTNAKTQLKINELKNQDEILTGKTNPKAKVSVFDGNMEISNAVADDKGEFEIKIAKQELGKKLKVISVYEFNGKLTTDSETIVVTDSEGKKTTVVIDTKVLEDYVEMANKIEKSRASDVDKARLEAAVANAKYVLVMSDRKNVDVEDALIKLKNAVKYMRVPYMNGYWDKTFKPKKEMTRAEVAQVLARVYLKKDPTGNYASFSDVKQSVWYADAIGFMEEKGFMKGYYDGTFKPENSITRAEFAAVIAKFNPGFTEERFSYTDVKNDNWAKDAIDYVSSKGYMTGRSSTVFAANYPITRAECAKVLNKILNRNADKEFMDKYSKNPFKDFDKNDWAYYEILEITGY</sequence>
<dbReference type="Pfam" id="PF00395">
    <property type="entry name" value="SLH"/>
    <property type="match status" value="3"/>
</dbReference>
<evidence type="ECO:0000259" key="2">
    <source>
        <dbReference type="PROSITE" id="PS51272"/>
    </source>
</evidence>
<dbReference type="AlphaFoldDB" id="A0A1W1VJ33"/>
<feature type="signal peptide" evidence="1">
    <location>
        <begin position="1"/>
        <end position="20"/>
    </location>
</feature>
<feature type="chain" id="PRO_5012393433" evidence="1">
    <location>
        <begin position="21"/>
        <end position="506"/>
    </location>
</feature>
<dbReference type="OrthoDB" id="1698971at2"/>
<dbReference type="InterPro" id="IPR013783">
    <property type="entry name" value="Ig-like_fold"/>
</dbReference>
<gene>
    <name evidence="3" type="ORF">SAMN00017477_2042</name>
</gene>
<protein>
    <submittedName>
        <fullName evidence="3">Fimbrial isopeptide formation D2 domain-containing protein</fullName>
    </submittedName>
</protein>
<dbReference type="STRING" id="573058.SAMN00017477_2042"/>
<proteinExistence type="predicted"/>
<dbReference type="EMBL" id="FWWR01000017">
    <property type="protein sequence ID" value="SMB93240.1"/>
    <property type="molecule type" value="Genomic_DNA"/>
</dbReference>
<keyword evidence="4" id="KW-1185">Reference proteome</keyword>
<name>A0A1W1VJ33_PEPAS</name>
<feature type="domain" description="SLH" evidence="2">
    <location>
        <begin position="291"/>
        <end position="357"/>
    </location>
</feature>
<reference evidence="4" key="1">
    <citation type="submission" date="2017-04" db="EMBL/GenBank/DDBJ databases">
        <authorList>
            <person name="Varghese N."/>
            <person name="Submissions S."/>
        </authorList>
    </citation>
    <scope>NUCLEOTIDE SEQUENCE [LARGE SCALE GENOMIC DNA]</scope>
    <source>
        <strain evidence="4">DSM 20463</strain>
    </source>
</reference>
<dbReference type="InterPro" id="IPR041498">
    <property type="entry name" value="Big_6"/>
</dbReference>
<evidence type="ECO:0000313" key="3">
    <source>
        <dbReference type="EMBL" id="SMB93240.1"/>
    </source>
</evidence>
<dbReference type="PANTHER" id="PTHR43308">
    <property type="entry name" value="OUTER MEMBRANE PROTEIN ALPHA-RELATED"/>
    <property type="match status" value="1"/>
</dbReference>
<dbReference type="Pfam" id="PF17936">
    <property type="entry name" value="Big_6"/>
    <property type="match status" value="1"/>
</dbReference>